<feature type="region of interest" description="Disordered" evidence="1">
    <location>
        <begin position="22"/>
        <end position="44"/>
    </location>
</feature>
<reference evidence="2" key="1">
    <citation type="submission" date="2011-11" db="EMBL/GenBank/DDBJ databases">
        <title>The Genome Sequence of Fusarium oxysporum PHW808.</title>
        <authorList>
            <consortium name="The Broad Institute Genome Sequencing Platform"/>
            <person name="Ma L.-J."/>
            <person name="Gale L.R."/>
            <person name="Schwartz D.C."/>
            <person name="Zhou S."/>
            <person name="Corby-Kistler H."/>
            <person name="Young S.K."/>
            <person name="Zeng Q."/>
            <person name="Gargeya S."/>
            <person name="Fitzgerald M."/>
            <person name="Haas B."/>
            <person name="Abouelleil A."/>
            <person name="Alvarado L."/>
            <person name="Arachchi H.M."/>
            <person name="Berlin A."/>
            <person name="Brown A."/>
            <person name="Chapman S.B."/>
            <person name="Chen Z."/>
            <person name="Dunbar C."/>
            <person name="Freedman E."/>
            <person name="Gearin G."/>
            <person name="Goldberg J."/>
            <person name="Griggs A."/>
            <person name="Gujja S."/>
            <person name="Heiman D."/>
            <person name="Howarth C."/>
            <person name="Larson L."/>
            <person name="Lui A."/>
            <person name="MacDonald P.J.P."/>
            <person name="Montmayeur A."/>
            <person name="Murphy C."/>
            <person name="Neiman D."/>
            <person name="Pearson M."/>
            <person name="Priest M."/>
            <person name="Roberts A."/>
            <person name="Saif S."/>
            <person name="Shea T."/>
            <person name="Shenoy N."/>
            <person name="Sisk P."/>
            <person name="Stolte C."/>
            <person name="Sykes S."/>
            <person name="Wortman J."/>
            <person name="Nusbaum C."/>
            <person name="Birren B."/>
        </authorList>
    </citation>
    <scope>NUCLEOTIDE SEQUENCE [LARGE SCALE GENOMIC DNA]</scope>
    <source>
        <strain evidence="2">54008</strain>
    </source>
</reference>
<protein>
    <submittedName>
        <fullName evidence="2">Uncharacterized protein</fullName>
    </submittedName>
</protein>
<reference evidence="2" key="2">
    <citation type="submission" date="2014-03" db="EMBL/GenBank/DDBJ databases">
        <title>The Genome Annotation of Fusarium oxysporum PHW808.</title>
        <authorList>
            <consortium name="The Broad Institute Genomics Platform"/>
            <person name="Ma L.-J."/>
            <person name="Corby-Kistler H."/>
            <person name="Broz K."/>
            <person name="Gale L.R."/>
            <person name="Jonkers W."/>
            <person name="O'Donnell K."/>
            <person name="Ploetz R."/>
            <person name="Steinberg C."/>
            <person name="Schwartz D.C."/>
            <person name="VanEtten H."/>
            <person name="Zhou S."/>
            <person name="Young S.K."/>
            <person name="Zeng Q."/>
            <person name="Gargeya S."/>
            <person name="Fitzgerald M."/>
            <person name="Abouelleil A."/>
            <person name="Alvarado L."/>
            <person name="Chapman S.B."/>
            <person name="Gainer-Dewar J."/>
            <person name="Goldberg J."/>
            <person name="Griggs A."/>
            <person name="Gujja S."/>
            <person name="Hansen M."/>
            <person name="Howarth C."/>
            <person name="Imamovic A."/>
            <person name="Ireland A."/>
            <person name="Larimer J."/>
            <person name="McCowan C."/>
            <person name="Murphy C."/>
            <person name="Pearson M."/>
            <person name="Poon T.W."/>
            <person name="Priest M."/>
            <person name="Roberts A."/>
            <person name="Saif S."/>
            <person name="Shea T."/>
            <person name="Sykes S."/>
            <person name="Wortman J."/>
            <person name="Nusbaum C."/>
            <person name="Birren B."/>
        </authorList>
    </citation>
    <scope>NUCLEOTIDE SEQUENCE</scope>
    <source>
        <strain evidence="2">54008</strain>
    </source>
</reference>
<name>X0GUJ4_FUSOX</name>
<gene>
    <name evidence="2" type="ORF">FOPG_20200</name>
</gene>
<evidence type="ECO:0000256" key="1">
    <source>
        <dbReference type="SAM" id="MobiDB-lite"/>
    </source>
</evidence>
<dbReference type="HOGENOM" id="CLU_3224647_0_0_1"/>
<proteinExistence type="predicted"/>
<organism evidence="2">
    <name type="scientific">Fusarium oxysporum f. sp. conglutinans race 2 54008</name>
    <dbReference type="NCBI Taxonomy" id="1089457"/>
    <lineage>
        <taxon>Eukaryota</taxon>
        <taxon>Fungi</taxon>
        <taxon>Dikarya</taxon>
        <taxon>Ascomycota</taxon>
        <taxon>Pezizomycotina</taxon>
        <taxon>Sordariomycetes</taxon>
        <taxon>Hypocreomycetidae</taxon>
        <taxon>Hypocreales</taxon>
        <taxon>Nectriaceae</taxon>
        <taxon>Fusarium</taxon>
        <taxon>Fusarium oxysporum species complex</taxon>
    </lineage>
</organism>
<dbReference type="AlphaFoldDB" id="X0GUJ4"/>
<accession>X0GUJ4</accession>
<sequence length="44" mass="4780">MASHNCQATWIHGLARGTPYRRCGSQQECRPLTRPPKGQGSQGG</sequence>
<dbReference type="EMBL" id="KK035142">
    <property type="protein sequence ID" value="EXL63526.1"/>
    <property type="molecule type" value="Genomic_DNA"/>
</dbReference>
<evidence type="ECO:0000313" key="2">
    <source>
        <dbReference type="EMBL" id="EXL63526.1"/>
    </source>
</evidence>
<dbReference type="Proteomes" id="UP000030676">
    <property type="component" value="Unassembled WGS sequence"/>
</dbReference>